<sequence length="233" mass="24185">MISHDEVQAALSARIDGEESTVDAAVVEAHVAHCDKCRAYWERAVALSDNFGAANANDFSPPVDLADSILAGVEGEFQRVAARRQVGVAIARVVLACLSALYVVWAGRLVVEASRFSVETAAGDVAAAGADPMVGTLLIGAAAVRIGIAVALLFAAWKPQQLIGVLIIVGAMLGFTLGFTVLAAVSGTHQMPWGEVSTLAVTCAALCALWAADSGVFARRPWRQLGASPTSWA</sequence>
<feature type="transmembrane region" description="Helical" evidence="3">
    <location>
        <begin position="197"/>
        <end position="218"/>
    </location>
</feature>
<dbReference type="InterPro" id="IPR027383">
    <property type="entry name" value="Znf_put"/>
</dbReference>
<keyword evidence="6" id="KW-1185">Reference proteome</keyword>
<feature type="domain" description="Putative zinc-finger" evidence="4">
    <location>
        <begin position="5"/>
        <end position="38"/>
    </location>
</feature>
<protein>
    <submittedName>
        <fullName evidence="5">Anti-sigma-YlaC factor YlaD</fullName>
    </submittedName>
</protein>
<evidence type="ECO:0000256" key="3">
    <source>
        <dbReference type="SAM" id="Phobius"/>
    </source>
</evidence>
<keyword evidence="3" id="KW-1133">Transmembrane helix</keyword>
<dbReference type="Proteomes" id="UP000658613">
    <property type="component" value="Unassembled WGS sequence"/>
</dbReference>
<feature type="transmembrane region" description="Helical" evidence="3">
    <location>
        <begin position="162"/>
        <end position="185"/>
    </location>
</feature>
<evidence type="ECO:0000256" key="2">
    <source>
        <dbReference type="ARBA" id="ARBA00023163"/>
    </source>
</evidence>
<dbReference type="Gene3D" id="1.10.10.1320">
    <property type="entry name" value="Anti-sigma factor, zinc-finger domain"/>
    <property type="match status" value="1"/>
</dbReference>
<keyword evidence="1" id="KW-0805">Transcription regulation</keyword>
<dbReference type="AlphaFoldDB" id="A0A931DY62"/>
<organism evidence="5 6">
    <name type="scientific">Corynebacterium aquatimens</name>
    <dbReference type="NCBI Taxonomy" id="1190508"/>
    <lineage>
        <taxon>Bacteria</taxon>
        <taxon>Bacillati</taxon>
        <taxon>Actinomycetota</taxon>
        <taxon>Actinomycetes</taxon>
        <taxon>Mycobacteriales</taxon>
        <taxon>Corynebacteriaceae</taxon>
        <taxon>Corynebacterium</taxon>
    </lineage>
</organism>
<dbReference type="InterPro" id="IPR041916">
    <property type="entry name" value="Anti_sigma_zinc_sf"/>
</dbReference>
<evidence type="ECO:0000313" key="5">
    <source>
        <dbReference type="EMBL" id="MBG6121144.1"/>
    </source>
</evidence>
<feature type="transmembrane region" description="Helical" evidence="3">
    <location>
        <begin position="133"/>
        <end position="155"/>
    </location>
</feature>
<accession>A0A931DY62</accession>
<keyword evidence="2" id="KW-0804">Transcription</keyword>
<dbReference type="Pfam" id="PF13490">
    <property type="entry name" value="zf-HC2"/>
    <property type="match status" value="1"/>
</dbReference>
<feature type="transmembrane region" description="Helical" evidence="3">
    <location>
        <begin position="86"/>
        <end position="105"/>
    </location>
</feature>
<gene>
    <name evidence="5" type="ORF">IW254_000113</name>
</gene>
<reference evidence="5" key="1">
    <citation type="submission" date="2020-11" db="EMBL/GenBank/DDBJ databases">
        <title>Sequencing the genomes of 1000 actinobacteria strains.</title>
        <authorList>
            <person name="Klenk H.-P."/>
        </authorList>
    </citation>
    <scope>NUCLEOTIDE SEQUENCE</scope>
    <source>
        <strain evidence="5">DSM 45632</strain>
    </source>
</reference>
<comment type="caution">
    <text evidence="5">The sequence shown here is derived from an EMBL/GenBank/DDBJ whole genome shotgun (WGS) entry which is preliminary data.</text>
</comment>
<proteinExistence type="predicted"/>
<keyword evidence="3" id="KW-0472">Membrane</keyword>
<evidence type="ECO:0000313" key="6">
    <source>
        <dbReference type="Proteomes" id="UP000658613"/>
    </source>
</evidence>
<evidence type="ECO:0000256" key="1">
    <source>
        <dbReference type="ARBA" id="ARBA00023015"/>
    </source>
</evidence>
<name>A0A931DY62_9CORY</name>
<dbReference type="EMBL" id="JADOUE010000001">
    <property type="protein sequence ID" value="MBG6121144.1"/>
    <property type="molecule type" value="Genomic_DNA"/>
</dbReference>
<dbReference type="RefSeq" id="WP_196823770.1">
    <property type="nucleotide sequence ID" value="NZ_CP046980.1"/>
</dbReference>
<evidence type="ECO:0000259" key="4">
    <source>
        <dbReference type="Pfam" id="PF13490"/>
    </source>
</evidence>
<keyword evidence="3" id="KW-0812">Transmembrane</keyword>